<accession>A0A1Z1D9Q0</accession>
<dbReference type="Proteomes" id="UP000221795">
    <property type="component" value="Segment"/>
</dbReference>
<dbReference type="EMBL" id="KY368640">
    <property type="protein sequence ID" value="APZ82505.1"/>
    <property type="molecule type" value="Genomic_DNA"/>
</dbReference>
<organismHost>
    <name type="scientific">Bacillus subtilis</name>
    <dbReference type="NCBI Taxonomy" id="1423"/>
</organismHost>
<evidence type="ECO:0000313" key="1">
    <source>
        <dbReference type="EMBL" id="APZ82505.1"/>
    </source>
</evidence>
<gene>
    <name evidence="1" type="ORF">Goe3_c03900</name>
</gene>
<protein>
    <submittedName>
        <fullName evidence="1">Uncharacterized protein</fullName>
    </submittedName>
</protein>
<sequence length="203" mass="23397">MAISNEAAKNLCVLLNNTQRLEEKVKHLKPGNVSLERLLGEIWDIKVIVDKLMDELEAQDENMDLETTKLGSVDELFPTNPVTDYVSARFEYAKGNRSPQVTSKMLAAAKQLREEASIPDKAELYARVKSYDEITTHELMVLMDDIEQVFKNAEGYTSQDIEMIRFFFSNIPTNRKIDIDAMSDEDIKAMWDRQKFVRDIWAI</sequence>
<evidence type="ECO:0000313" key="2">
    <source>
        <dbReference type="Proteomes" id="UP000221795"/>
    </source>
</evidence>
<reference evidence="1" key="1">
    <citation type="journal article" date="2017" name="Viruses">
        <title>Characterization of Bacillus subtilis Viruses vB_BsuM-Goe2 and vB_BsuM-Goe3.</title>
        <authorList>
            <person name="Willms I.M."/>
            <person name="Hoppert M."/>
            <person name="Hertel R."/>
        </authorList>
    </citation>
    <scope>NUCLEOTIDE SEQUENCE [LARGE SCALE GENOMIC DNA]</scope>
</reference>
<proteinExistence type="predicted"/>
<name>A0A1Z1D9Q0_BPGO3</name>
<keyword evidence="2" id="KW-1185">Reference proteome</keyword>
<organism evidence="1 2">
    <name type="scientific">Bacillus phage vB_BsuM-Goe3</name>
    <dbReference type="NCBI Taxonomy" id="1933063"/>
    <lineage>
        <taxon>Viruses</taxon>
        <taxon>Duplodnaviria</taxon>
        <taxon>Heunggongvirae</taxon>
        <taxon>Uroviricota</taxon>
        <taxon>Caudoviricetes</taxon>
        <taxon>Herelleviridae</taxon>
        <taxon>Bastillevirinae</taxon>
        <taxon>Grisebachstrassevirus</taxon>
        <taxon>Grisebachstrassevirus goe3</taxon>
    </lineage>
</organism>